<reference evidence="2" key="1">
    <citation type="submission" date="2023-02" db="EMBL/GenBank/DDBJ databases">
        <authorList>
            <person name="Palmer J.M."/>
        </authorList>
    </citation>
    <scope>NUCLEOTIDE SEQUENCE</scope>
    <source>
        <strain evidence="2">FW57</strain>
    </source>
</reference>
<protein>
    <recommendedName>
        <fullName evidence="1">Heterokaryon incompatibility domain-containing protein</fullName>
    </recommendedName>
</protein>
<dbReference type="AlphaFoldDB" id="A0AAD4ENB4"/>
<gene>
    <name evidence="2" type="ORF">NEMBOFW57_010563</name>
</gene>
<comment type="caution">
    <text evidence="2">The sequence shown here is derived from an EMBL/GenBank/DDBJ whole genome shotgun (WGS) entry which is preliminary data.</text>
</comment>
<dbReference type="PANTHER" id="PTHR24148">
    <property type="entry name" value="ANKYRIN REPEAT DOMAIN-CONTAINING PROTEIN 39 HOMOLOG-RELATED"/>
    <property type="match status" value="1"/>
</dbReference>
<dbReference type="PANTHER" id="PTHR24148:SF73">
    <property type="entry name" value="HET DOMAIN PROTEIN (AFU_ORTHOLOGUE AFUA_8G01020)"/>
    <property type="match status" value="1"/>
</dbReference>
<accession>A0AAD4ENB4</accession>
<proteinExistence type="predicted"/>
<evidence type="ECO:0000259" key="1">
    <source>
        <dbReference type="Pfam" id="PF06985"/>
    </source>
</evidence>
<name>A0AAD4ENB4_9PEZI</name>
<dbReference type="InterPro" id="IPR052895">
    <property type="entry name" value="HetReg/Transcr_Mod"/>
</dbReference>
<evidence type="ECO:0000313" key="2">
    <source>
        <dbReference type="EMBL" id="KAG7284200.1"/>
    </source>
</evidence>
<organism evidence="2 3">
    <name type="scientific">Staphylotrichum longicolle</name>
    <dbReference type="NCBI Taxonomy" id="669026"/>
    <lineage>
        <taxon>Eukaryota</taxon>
        <taxon>Fungi</taxon>
        <taxon>Dikarya</taxon>
        <taxon>Ascomycota</taxon>
        <taxon>Pezizomycotina</taxon>
        <taxon>Sordariomycetes</taxon>
        <taxon>Sordariomycetidae</taxon>
        <taxon>Sordariales</taxon>
        <taxon>Chaetomiaceae</taxon>
        <taxon>Staphylotrichum</taxon>
    </lineage>
</organism>
<keyword evidence="3" id="KW-1185">Reference proteome</keyword>
<dbReference type="EMBL" id="JAHCVI010000006">
    <property type="protein sequence ID" value="KAG7284200.1"/>
    <property type="molecule type" value="Genomic_DNA"/>
</dbReference>
<dbReference type="Proteomes" id="UP001197093">
    <property type="component" value="Unassembled WGS sequence"/>
</dbReference>
<dbReference type="Pfam" id="PF06985">
    <property type="entry name" value="HET"/>
    <property type="match status" value="1"/>
</dbReference>
<feature type="domain" description="Heterokaryon incompatibility" evidence="1">
    <location>
        <begin position="215"/>
        <end position="369"/>
    </location>
</feature>
<dbReference type="InterPro" id="IPR010730">
    <property type="entry name" value="HET"/>
</dbReference>
<sequence>MSRPTSWGSDANRHQDLIRHLLHDSALWDPDTRSWCWRFSTLCQILTKERARNALRELWPEDEADRLAHEIAPLYETDEDAREKRTTKTPEKPERSLQIFAILVLMDSVKDIKKFIEANITDRDLPLETGGSDRWGPSHKPVLAIASAVDWLHNHETLSESPTQRGRFCLDEVMWFLSESRQKGEIRILNLLPGQGEAEIKCTVRVVPLSAAREYEALSYVWGEPSGSIPIQVQNHEVKVTRNLHAALRRLRNPTASRAIWIDQLCINQWDDTEKAEQVKLMRDIYKGCSQCLIWLGELPVAPESGFTLADAQTALSFLTDVSKALARPLLAIPSLLEEGPSADAARRAFRAMFMPGNVWWSRIWTVQEAILPPSTTVVWGSLTIPWDTLRKAATNLCAENATLTFGSATLRHAASRHDALFDSFMYPVRGLEISRKGESPLHMLHRWRYRDATDPRDKLYALTGLLPSIPGVECSYSTPAGELFTKLAVGLIEMEGSLRPLVGYRGEPHVTPGMPSWAWDLVSFSASVDRRLDFDQIFARGIFVDTIAEVGDILGQETWSHLTDETLITTIKRWERLLGQFMASKQSSSTGPYAGGGSADDAFWRTMLGNLIMAEFPVSVASAADRIAYTAFLEDGERNQIYESLRDMVINQAFFITTGGYIGVGPPNSEKGDEQIDGASYCFEFCCLADYEKASLSTPRSAANPPT</sequence>
<evidence type="ECO:0000313" key="3">
    <source>
        <dbReference type="Proteomes" id="UP001197093"/>
    </source>
</evidence>